<proteinExistence type="inferred from homology"/>
<evidence type="ECO:0000256" key="4">
    <source>
        <dbReference type="ARBA" id="ARBA00022691"/>
    </source>
</evidence>
<comment type="similarity">
    <text evidence="6">Belongs to the class I-like SAM-binding methyltransferase superfamily. RNA M5U methyltransferase family.</text>
</comment>
<feature type="binding site" evidence="6">
    <location>
        <position position="331"/>
    </location>
    <ligand>
        <name>S-adenosyl-L-methionine</name>
        <dbReference type="ChEBI" id="CHEBI:59789"/>
    </ligand>
</feature>
<evidence type="ECO:0000256" key="3">
    <source>
        <dbReference type="ARBA" id="ARBA00022679"/>
    </source>
</evidence>
<evidence type="ECO:0000313" key="8">
    <source>
        <dbReference type="EMBL" id="SEW11750.1"/>
    </source>
</evidence>
<gene>
    <name evidence="8" type="ORF">SAMN05192557_1703</name>
</gene>
<keyword evidence="2 6" id="KW-0489">Methyltransferase</keyword>
<evidence type="ECO:0000256" key="5">
    <source>
        <dbReference type="ARBA" id="ARBA00023014"/>
    </source>
</evidence>
<dbReference type="CDD" id="cd02440">
    <property type="entry name" value="AdoMet_MTases"/>
    <property type="match status" value="1"/>
</dbReference>
<dbReference type="Gene3D" id="2.40.50.1070">
    <property type="match status" value="1"/>
</dbReference>
<dbReference type="FunFam" id="3.40.50.150:FF:000009">
    <property type="entry name" value="23S rRNA (Uracil(1939)-C(5))-methyltransferase RlmD"/>
    <property type="match status" value="1"/>
</dbReference>
<protein>
    <submittedName>
        <fullName evidence="8">23S rRNA (Uracil1939-C5)-methyltransferase</fullName>
    </submittedName>
</protein>
<dbReference type="SUPFAM" id="SSF53335">
    <property type="entry name" value="S-adenosyl-L-methionine-dependent methyltransferases"/>
    <property type="match status" value="1"/>
</dbReference>
<keyword evidence="1" id="KW-0004">4Fe-4S</keyword>
<dbReference type="NCBIfam" id="TIGR00479">
    <property type="entry name" value="rumA"/>
    <property type="match status" value="1"/>
</dbReference>
<feature type="binding site" evidence="6">
    <location>
        <position position="379"/>
    </location>
    <ligand>
        <name>S-adenosyl-L-methionine</name>
        <dbReference type="ChEBI" id="CHEBI:59789"/>
    </ligand>
</feature>
<keyword evidence="3 6" id="KW-0808">Transferase</keyword>
<dbReference type="PANTHER" id="PTHR11061">
    <property type="entry name" value="RNA M5U METHYLTRANSFERASE"/>
    <property type="match status" value="1"/>
</dbReference>
<name>A0A662Z4Y8_9STAP</name>
<dbReference type="RefSeq" id="WP_342707587.1">
    <property type="nucleotide sequence ID" value="NZ_FOIT01000005.1"/>
</dbReference>
<dbReference type="SUPFAM" id="SSF50249">
    <property type="entry name" value="Nucleic acid-binding proteins"/>
    <property type="match status" value="1"/>
</dbReference>
<dbReference type="InterPro" id="IPR010280">
    <property type="entry name" value="U5_MeTrfase_fam"/>
</dbReference>
<dbReference type="GO" id="GO:0051539">
    <property type="term" value="F:4 iron, 4 sulfur cluster binding"/>
    <property type="evidence" value="ECO:0007669"/>
    <property type="project" value="UniProtKB-KW"/>
</dbReference>
<evidence type="ECO:0000256" key="2">
    <source>
        <dbReference type="ARBA" id="ARBA00022603"/>
    </source>
</evidence>
<organism evidence="8 9">
    <name type="scientific">Aliicoccus persicus</name>
    <dbReference type="NCBI Taxonomy" id="930138"/>
    <lineage>
        <taxon>Bacteria</taxon>
        <taxon>Bacillati</taxon>
        <taxon>Bacillota</taxon>
        <taxon>Bacilli</taxon>
        <taxon>Bacillales</taxon>
        <taxon>Staphylococcaceae</taxon>
        <taxon>Aliicoccus</taxon>
    </lineage>
</organism>
<dbReference type="PANTHER" id="PTHR11061:SF30">
    <property type="entry name" value="TRNA (URACIL(54)-C(5))-METHYLTRANSFERASE"/>
    <property type="match status" value="1"/>
</dbReference>
<feature type="active site" evidence="7">
    <location>
        <position position="406"/>
    </location>
</feature>
<dbReference type="Gene3D" id="3.40.50.150">
    <property type="entry name" value="Vaccinia Virus protein VP39"/>
    <property type="match status" value="1"/>
</dbReference>
<dbReference type="InterPro" id="IPR029063">
    <property type="entry name" value="SAM-dependent_MTases_sf"/>
</dbReference>
<dbReference type="PROSITE" id="PS01230">
    <property type="entry name" value="TRMA_1"/>
    <property type="match status" value="1"/>
</dbReference>
<dbReference type="Pfam" id="PF05958">
    <property type="entry name" value="tRNA_U5-meth_tr"/>
    <property type="match status" value="1"/>
</dbReference>
<accession>A0A662Z4Y8</accession>
<dbReference type="GO" id="GO:0070475">
    <property type="term" value="P:rRNA base methylation"/>
    <property type="evidence" value="ECO:0007669"/>
    <property type="project" value="TreeGrafter"/>
</dbReference>
<keyword evidence="5" id="KW-0411">Iron-sulfur</keyword>
<keyword evidence="1" id="KW-0479">Metal-binding</keyword>
<evidence type="ECO:0000313" key="9">
    <source>
        <dbReference type="Proteomes" id="UP000243605"/>
    </source>
</evidence>
<feature type="active site" description="Nucleophile" evidence="6">
    <location>
        <position position="406"/>
    </location>
</feature>
<dbReference type="FunFam" id="2.40.50.1070:FF:000003">
    <property type="entry name" value="23S rRNA (Uracil-5-)-methyltransferase RumA"/>
    <property type="match status" value="1"/>
</dbReference>
<feature type="binding site" evidence="6">
    <location>
        <position position="310"/>
    </location>
    <ligand>
        <name>S-adenosyl-L-methionine</name>
        <dbReference type="ChEBI" id="CHEBI:59789"/>
    </ligand>
</feature>
<evidence type="ECO:0000256" key="6">
    <source>
        <dbReference type="PROSITE-ProRule" id="PRU01024"/>
    </source>
</evidence>
<dbReference type="Proteomes" id="UP000243605">
    <property type="component" value="Unassembled WGS sequence"/>
</dbReference>
<keyword evidence="4 6" id="KW-0949">S-adenosyl-L-methionine</keyword>
<dbReference type="Gene3D" id="2.40.50.140">
    <property type="entry name" value="Nucleic acid-binding proteins"/>
    <property type="match status" value="1"/>
</dbReference>
<evidence type="ECO:0000256" key="1">
    <source>
        <dbReference type="ARBA" id="ARBA00022485"/>
    </source>
</evidence>
<dbReference type="InterPro" id="IPR030391">
    <property type="entry name" value="MeTrfase_TrmA_CS"/>
</dbReference>
<evidence type="ECO:0000256" key="7">
    <source>
        <dbReference type="PROSITE-ProRule" id="PRU10015"/>
    </source>
</evidence>
<dbReference type="InterPro" id="IPR030390">
    <property type="entry name" value="MeTrfase_TrmA_AS"/>
</dbReference>
<dbReference type="EMBL" id="FOIT01000005">
    <property type="protein sequence ID" value="SEW11750.1"/>
    <property type="molecule type" value="Genomic_DNA"/>
</dbReference>
<dbReference type="FunFam" id="2.40.50.140:FF:000097">
    <property type="entry name" value="23S rRNA (uracil(1939)-C(5))-methyltransferase RlmD"/>
    <property type="match status" value="1"/>
</dbReference>
<sequence>MAITKNNYYEGTVVDYTHEGLGVIKIDGYPVFIQDALLNESIRFKAIKVNSKFGYGKLIDIINKSENRIEPPCPYYFQCGGCQIQSMSYEEQLEFKRIVVKNNMRRLPIDLLIHPTVGDNDGNYYRNKSQIPVQMRDGKLEMGFYRERSHDLINIDHCLIQKDIHNELMLRTKELIEAENISIYDEKKHQGLLRHVIIRSSHDDAQVQITFVTNGKENVFRNITNTLAAEYPNIKSIVQNINDRKTNVIMGRENKVRHGEPYIVDTLLGKQFKIRTNSFYQVNHRQTEKLYQLAIDAAELKGDEVIVDTYCGIGTIGLSVADKVKQLIGIEIVESAVLDARENAKLNNVENATFYQGASEDVMKELVVDGIKPDVVFVDPPRKGCHTDFLECLIEVSPEKIIYVSCNPSTLARDMKYLMANGYTAKEVRPLDMFPQTNHVESVVLLIKVHK</sequence>
<dbReference type="GO" id="GO:0070041">
    <property type="term" value="F:rRNA (uridine-C5-)-methyltransferase activity"/>
    <property type="evidence" value="ECO:0007669"/>
    <property type="project" value="TreeGrafter"/>
</dbReference>
<keyword evidence="9" id="KW-1185">Reference proteome</keyword>
<feature type="binding site" evidence="6">
    <location>
        <position position="281"/>
    </location>
    <ligand>
        <name>S-adenosyl-L-methionine</name>
        <dbReference type="ChEBI" id="CHEBI:59789"/>
    </ligand>
</feature>
<reference evidence="8 9" key="1">
    <citation type="submission" date="2016-10" db="EMBL/GenBank/DDBJ databases">
        <authorList>
            <person name="Varghese N."/>
            <person name="Submissions S."/>
        </authorList>
    </citation>
    <scope>NUCLEOTIDE SEQUENCE [LARGE SCALE GENOMIC DNA]</scope>
    <source>
        <strain evidence="8 9">IBRC-M10081</strain>
    </source>
</reference>
<dbReference type="PROSITE" id="PS01231">
    <property type="entry name" value="TRMA_2"/>
    <property type="match status" value="1"/>
</dbReference>
<keyword evidence="1" id="KW-0408">Iron</keyword>
<dbReference type="AlphaFoldDB" id="A0A662Z4Y8"/>
<dbReference type="PROSITE" id="PS51687">
    <property type="entry name" value="SAM_MT_RNA_M5U"/>
    <property type="match status" value="1"/>
</dbReference>
<dbReference type="InterPro" id="IPR012340">
    <property type="entry name" value="NA-bd_OB-fold"/>
</dbReference>